<gene>
    <name evidence="2" type="ORF">QJS10_CPA09g01901</name>
</gene>
<organism evidence="2 3">
    <name type="scientific">Acorus calamus</name>
    <name type="common">Sweet flag</name>
    <dbReference type="NCBI Taxonomy" id="4465"/>
    <lineage>
        <taxon>Eukaryota</taxon>
        <taxon>Viridiplantae</taxon>
        <taxon>Streptophyta</taxon>
        <taxon>Embryophyta</taxon>
        <taxon>Tracheophyta</taxon>
        <taxon>Spermatophyta</taxon>
        <taxon>Magnoliopsida</taxon>
        <taxon>Liliopsida</taxon>
        <taxon>Acoraceae</taxon>
        <taxon>Acorus</taxon>
    </lineage>
</organism>
<evidence type="ECO:0000313" key="3">
    <source>
        <dbReference type="Proteomes" id="UP001180020"/>
    </source>
</evidence>
<comment type="caution">
    <text evidence="2">The sequence shown here is derived from an EMBL/GenBank/DDBJ whole genome shotgun (WGS) entry which is preliminary data.</text>
</comment>
<sequence length="287" mass="32077">MRTEDLPAFCFPGGVKANLLQRTPSMSDLNEIVYGQEHLACDDLSFIFRLKVADNAMLYGVCLHVQELVQRPPGILGYMSPMSQPPSRCSRYLVAAPRCYCILTRVPFFELHYEMLNSIIAQERLNRITQFVSEVTLTDVISQGPRFRDDDENSESPEGGRSPNWMASAIPVNSVIGLVTIPASPLSDYETPSIRASEPQSPESISTSDASDFSHVRELEKFPRKNLQYFDDHASETSESLSDSSERMNGSVENGQASPESSSLPFLYSHTSEQFKNLESVKKHGIR</sequence>
<proteinExistence type="predicted"/>
<protein>
    <recommendedName>
        <fullName evidence="4">UDENN domain-containing protein</fullName>
    </recommendedName>
</protein>
<feature type="region of interest" description="Disordered" evidence="1">
    <location>
        <begin position="143"/>
        <end position="166"/>
    </location>
</feature>
<feature type="compositionally biased region" description="Polar residues" evidence="1">
    <location>
        <begin position="247"/>
        <end position="268"/>
    </location>
</feature>
<feature type="compositionally biased region" description="Polar residues" evidence="1">
    <location>
        <begin position="198"/>
        <end position="211"/>
    </location>
</feature>
<keyword evidence="3" id="KW-1185">Reference proteome</keyword>
<evidence type="ECO:0000256" key="1">
    <source>
        <dbReference type="SAM" id="MobiDB-lite"/>
    </source>
</evidence>
<evidence type="ECO:0000313" key="2">
    <source>
        <dbReference type="EMBL" id="KAK1308248.1"/>
    </source>
</evidence>
<feature type="region of interest" description="Disordered" evidence="1">
    <location>
        <begin position="227"/>
        <end position="268"/>
    </location>
</feature>
<reference evidence="2" key="1">
    <citation type="journal article" date="2023" name="Nat. Commun.">
        <title>Diploid and tetraploid genomes of Acorus and the evolution of monocots.</title>
        <authorList>
            <person name="Ma L."/>
            <person name="Liu K.W."/>
            <person name="Li Z."/>
            <person name="Hsiao Y.Y."/>
            <person name="Qi Y."/>
            <person name="Fu T."/>
            <person name="Tang G.D."/>
            <person name="Zhang D."/>
            <person name="Sun W.H."/>
            <person name="Liu D.K."/>
            <person name="Li Y."/>
            <person name="Chen G.Z."/>
            <person name="Liu X.D."/>
            <person name="Liao X.Y."/>
            <person name="Jiang Y.T."/>
            <person name="Yu X."/>
            <person name="Hao Y."/>
            <person name="Huang J."/>
            <person name="Zhao X.W."/>
            <person name="Ke S."/>
            <person name="Chen Y.Y."/>
            <person name="Wu W.L."/>
            <person name="Hsu J.L."/>
            <person name="Lin Y.F."/>
            <person name="Huang M.D."/>
            <person name="Li C.Y."/>
            <person name="Huang L."/>
            <person name="Wang Z.W."/>
            <person name="Zhao X."/>
            <person name="Zhong W.Y."/>
            <person name="Peng D.H."/>
            <person name="Ahmad S."/>
            <person name="Lan S."/>
            <person name="Zhang J.S."/>
            <person name="Tsai W.C."/>
            <person name="Van de Peer Y."/>
            <person name="Liu Z.J."/>
        </authorList>
    </citation>
    <scope>NUCLEOTIDE SEQUENCE</scope>
    <source>
        <strain evidence="2">CP</strain>
    </source>
</reference>
<name>A0AAV9E3I4_ACOCL</name>
<dbReference type="PANTHER" id="PTHR15288">
    <property type="entry name" value="DENN DOMAIN-CONTAINING PROTEIN 2"/>
    <property type="match status" value="1"/>
</dbReference>
<dbReference type="InterPro" id="IPR051942">
    <property type="entry name" value="DENN_domain_containing_2"/>
</dbReference>
<dbReference type="PANTHER" id="PTHR15288:SF0">
    <property type="entry name" value="UDENN DOMAIN-CONTAINING PROTEIN"/>
    <property type="match status" value="1"/>
</dbReference>
<dbReference type="AlphaFoldDB" id="A0AAV9E3I4"/>
<dbReference type="EMBL" id="JAUJYO010000009">
    <property type="protein sequence ID" value="KAK1308248.1"/>
    <property type="molecule type" value="Genomic_DNA"/>
</dbReference>
<evidence type="ECO:0008006" key="4">
    <source>
        <dbReference type="Google" id="ProtNLM"/>
    </source>
</evidence>
<dbReference type="Gene3D" id="3.30.450.200">
    <property type="match status" value="1"/>
</dbReference>
<reference evidence="2" key="2">
    <citation type="submission" date="2023-06" db="EMBL/GenBank/DDBJ databases">
        <authorList>
            <person name="Ma L."/>
            <person name="Liu K.-W."/>
            <person name="Li Z."/>
            <person name="Hsiao Y.-Y."/>
            <person name="Qi Y."/>
            <person name="Fu T."/>
            <person name="Tang G."/>
            <person name="Zhang D."/>
            <person name="Sun W.-H."/>
            <person name="Liu D.-K."/>
            <person name="Li Y."/>
            <person name="Chen G.-Z."/>
            <person name="Liu X.-D."/>
            <person name="Liao X.-Y."/>
            <person name="Jiang Y.-T."/>
            <person name="Yu X."/>
            <person name="Hao Y."/>
            <person name="Huang J."/>
            <person name="Zhao X.-W."/>
            <person name="Ke S."/>
            <person name="Chen Y.-Y."/>
            <person name="Wu W.-L."/>
            <person name="Hsu J.-L."/>
            <person name="Lin Y.-F."/>
            <person name="Huang M.-D."/>
            <person name="Li C.-Y."/>
            <person name="Huang L."/>
            <person name="Wang Z.-W."/>
            <person name="Zhao X."/>
            <person name="Zhong W.-Y."/>
            <person name="Peng D.-H."/>
            <person name="Ahmad S."/>
            <person name="Lan S."/>
            <person name="Zhang J.-S."/>
            <person name="Tsai W.-C."/>
            <person name="Van De Peer Y."/>
            <person name="Liu Z.-J."/>
        </authorList>
    </citation>
    <scope>NUCLEOTIDE SEQUENCE</scope>
    <source>
        <strain evidence="2">CP</strain>
        <tissue evidence="2">Leaves</tissue>
    </source>
</reference>
<dbReference type="Proteomes" id="UP001180020">
    <property type="component" value="Unassembled WGS sequence"/>
</dbReference>
<accession>A0AAV9E3I4</accession>
<feature type="region of interest" description="Disordered" evidence="1">
    <location>
        <begin position="189"/>
        <end position="214"/>
    </location>
</feature>